<dbReference type="EMBL" id="CAJOBI010043670">
    <property type="protein sequence ID" value="CAF4336810.1"/>
    <property type="molecule type" value="Genomic_DNA"/>
</dbReference>
<feature type="non-terminal residue" evidence="1">
    <location>
        <position position="100"/>
    </location>
</feature>
<name>A0A8S2UCQ8_9BILA</name>
<evidence type="ECO:0000313" key="2">
    <source>
        <dbReference type="Proteomes" id="UP000676336"/>
    </source>
</evidence>
<feature type="non-terminal residue" evidence="1">
    <location>
        <position position="1"/>
    </location>
</feature>
<protein>
    <submittedName>
        <fullName evidence="1">Uncharacterized protein</fullName>
    </submittedName>
</protein>
<accession>A0A8S2UCQ8</accession>
<comment type="caution">
    <text evidence="1">The sequence shown here is derived from an EMBL/GenBank/DDBJ whole genome shotgun (WGS) entry which is preliminary data.</text>
</comment>
<reference evidence="1" key="1">
    <citation type="submission" date="2021-02" db="EMBL/GenBank/DDBJ databases">
        <authorList>
            <person name="Nowell W R."/>
        </authorList>
    </citation>
    <scope>NUCLEOTIDE SEQUENCE</scope>
</reference>
<organism evidence="1 2">
    <name type="scientific">Rotaria magnacalcarata</name>
    <dbReference type="NCBI Taxonomy" id="392030"/>
    <lineage>
        <taxon>Eukaryota</taxon>
        <taxon>Metazoa</taxon>
        <taxon>Spiralia</taxon>
        <taxon>Gnathifera</taxon>
        <taxon>Rotifera</taxon>
        <taxon>Eurotatoria</taxon>
        <taxon>Bdelloidea</taxon>
        <taxon>Philodinida</taxon>
        <taxon>Philodinidae</taxon>
        <taxon>Rotaria</taxon>
    </lineage>
</organism>
<evidence type="ECO:0000313" key="1">
    <source>
        <dbReference type="EMBL" id="CAF4336810.1"/>
    </source>
</evidence>
<proteinExistence type="predicted"/>
<sequence length="100" mass="11544">EEVVRHRIECQRVVNDAQQVYRTLKRSSNNWAEIKRLTSLSSLPIEDDLTVAFARSEMSRDVHLWLIKTKNGDETSTSLTCHPQKAILDFGITLIGIHRR</sequence>
<dbReference type="AlphaFoldDB" id="A0A8S2UCQ8"/>
<gene>
    <name evidence="1" type="ORF">SMN809_LOCUS27621</name>
</gene>
<dbReference type="Proteomes" id="UP000676336">
    <property type="component" value="Unassembled WGS sequence"/>
</dbReference>